<organism evidence="2 3">
    <name type="scientific">Champsocephalus gunnari</name>
    <name type="common">Mackerel icefish</name>
    <dbReference type="NCBI Taxonomy" id="52237"/>
    <lineage>
        <taxon>Eukaryota</taxon>
        <taxon>Metazoa</taxon>
        <taxon>Chordata</taxon>
        <taxon>Craniata</taxon>
        <taxon>Vertebrata</taxon>
        <taxon>Euteleostomi</taxon>
        <taxon>Actinopterygii</taxon>
        <taxon>Neopterygii</taxon>
        <taxon>Teleostei</taxon>
        <taxon>Neoteleostei</taxon>
        <taxon>Acanthomorphata</taxon>
        <taxon>Eupercaria</taxon>
        <taxon>Perciformes</taxon>
        <taxon>Notothenioidei</taxon>
        <taxon>Channichthyidae</taxon>
        <taxon>Champsocephalus</taxon>
    </lineage>
</organism>
<keyword evidence="3" id="KW-1185">Reference proteome</keyword>
<reference evidence="2 3" key="1">
    <citation type="journal article" date="2023" name="Mol. Biol. Evol.">
        <title>Genomics of Secondarily Temperate Adaptation in the Only Non-Antarctic Icefish.</title>
        <authorList>
            <person name="Rivera-Colon A.G."/>
            <person name="Rayamajhi N."/>
            <person name="Minhas B.F."/>
            <person name="Madrigal G."/>
            <person name="Bilyk K.T."/>
            <person name="Yoon V."/>
            <person name="Hune M."/>
            <person name="Gregory S."/>
            <person name="Cheng C.H.C."/>
            <person name="Catchen J.M."/>
        </authorList>
    </citation>
    <scope>NUCLEOTIDE SEQUENCE [LARGE SCALE GENOMIC DNA]</scope>
    <source>
        <tissue evidence="2">White muscle</tissue>
    </source>
</reference>
<evidence type="ECO:0000313" key="2">
    <source>
        <dbReference type="EMBL" id="KAK5924468.1"/>
    </source>
</evidence>
<dbReference type="AlphaFoldDB" id="A0AAN8DPD3"/>
<feature type="region of interest" description="Disordered" evidence="1">
    <location>
        <begin position="22"/>
        <end position="49"/>
    </location>
</feature>
<sequence length="173" mass="18791">MIIDFRRKKTVVQPLYIDGGCESLSDQTPGRSPGGGPVLEDQHHGNRQEGTAETLLPENTQEIPPQTGPACVLYRCAVQSILTDCICVVPQPQRGVRSKGSSTRRRRSSVAPSPPWRHCTALVALRRQSRSSRTHTTRVTSTSYGCAQAGASAPWLPGQTDSRSVSFPGPYVH</sequence>
<dbReference type="EMBL" id="JAURVH010001521">
    <property type="protein sequence ID" value="KAK5924468.1"/>
    <property type="molecule type" value="Genomic_DNA"/>
</dbReference>
<evidence type="ECO:0000256" key="1">
    <source>
        <dbReference type="SAM" id="MobiDB-lite"/>
    </source>
</evidence>
<gene>
    <name evidence="2" type="ORF">CgunFtcFv8_001331</name>
</gene>
<accession>A0AAN8DPD3</accession>
<feature type="region of interest" description="Disordered" evidence="1">
    <location>
        <begin position="93"/>
        <end position="115"/>
    </location>
</feature>
<name>A0AAN8DPD3_CHAGU</name>
<evidence type="ECO:0000313" key="3">
    <source>
        <dbReference type="Proteomes" id="UP001331515"/>
    </source>
</evidence>
<comment type="caution">
    <text evidence="2">The sequence shown here is derived from an EMBL/GenBank/DDBJ whole genome shotgun (WGS) entry which is preliminary data.</text>
</comment>
<dbReference type="Proteomes" id="UP001331515">
    <property type="component" value="Unassembled WGS sequence"/>
</dbReference>
<proteinExistence type="predicted"/>
<protein>
    <submittedName>
        <fullName evidence="2">Uncharacterized protein</fullName>
    </submittedName>
</protein>